<accession>A0A6J7X1D4</accession>
<dbReference type="EMBL" id="LR798301">
    <property type="protein sequence ID" value="CAB5222174.1"/>
    <property type="molecule type" value="Genomic_DNA"/>
</dbReference>
<evidence type="ECO:0000313" key="1">
    <source>
        <dbReference type="EMBL" id="CAB5222174.1"/>
    </source>
</evidence>
<sequence>MNDLAKEQAKLYLERSIATLEKILGVDAMSLETIPVNPSSAVYDSYFCLLHEVAAYRKLLSNDK</sequence>
<name>A0A6J7X1D4_9CAUD</name>
<protein>
    <submittedName>
        <fullName evidence="1">Uncharacterized protein</fullName>
    </submittedName>
</protein>
<gene>
    <name evidence="1" type="ORF">UFOVP361_8</name>
</gene>
<proteinExistence type="predicted"/>
<organism evidence="1">
    <name type="scientific">uncultured Caudovirales phage</name>
    <dbReference type="NCBI Taxonomy" id="2100421"/>
    <lineage>
        <taxon>Viruses</taxon>
        <taxon>Duplodnaviria</taxon>
        <taxon>Heunggongvirae</taxon>
        <taxon>Uroviricota</taxon>
        <taxon>Caudoviricetes</taxon>
        <taxon>Peduoviridae</taxon>
        <taxon>Maltschvirus</taxon>
        <taxon>Maltschvirus maltsch</taxon>
    </lineage>
</organism>
<reference evidence="1" key="1">
    <citation type="submission" date="2020-05" db="EMBL/GenBank/DDBJ databases">
        <authorList>
            <person name="Chiriac C."/>
            <person name="Salcher M."/>
            <person name="Ghai R."/>
            <person name="Kavagutti S V."/>
        </authorList>
    </citation>
    <scope>NUCLEOTIDE SEQUENCE</scope>
</reference>